<dbReference type="AlphaFoldDB" id="A0A7X0M8C9"/>
<keyword evidence="1" id="KW-0812">Transmembrane</keyword>
<evidence type="ECO:0000313" key="4">
    <source>
        <dbReference type="Proteomes" id="UP000555564"/>
    </source>
</evidence>
<feature type="transmembrane region" description="Helical" evidence="1">
    <location>
        <begin position="132"/>
        <end position="153"/>
    </location>
</feature>
<name>A0A7X0M8C9_9ACTN</name>
<dbReference type="RefSeq" id="WP_184981995.1">
    <property type="nucleotide sequence ID" value="NZ_BAAALO010000078.1"/>
</dbReference>
<accession>A0A7X0M8C9</accession>
<feature type="chain" id="PRO_5039467761" evidence="2">
    <location>
        <begin position="18"/>
        <end position="284"/>
    </location>
</feature>
<protein>
    <submittedName>
        <fullName evidence="3">Drug/metabolite transporter (DMT)-like permease</fullName>
    </submittedName>
</protein>
<evidence type="ECO:0000256" key="1">
    <source>
        <dbReference type="SAM" id="Phobius"/>
    </source>
</evidence>
<feature type="transmembrane region" description="Helical" evidence="1">
    <location>
        <begin position="160"/>
        <end position="178"/>
    </location>
</feature>
<dbReference type="PANTHER" id="PTHR40761">
    <property type="entry name" value="CONSERVED INTEGRAL MEMBRANE ALANINE VALINE AND LEUCINE RICH PROTEIN-RELATED"/>
    <property type="match status" value="1"/>
</dbReference>
<feature type="transmembrane region" description="Helical" evidence="1">
    <location>
        <begin position="47"/>
        <end position="80"/>
    </location>
</feature>
<gene>
    <name evidence="3" type="ORF">BJ992_003360</name>
</gene>
<comment type="caution">
    <text evidence="3">The sequence shown here is derived from an EMBL/GenBank/DDBJ whole genome shotgun (WGS) entry which is preliminary data.</text>
</comment>
<dbReference type="EMBL" id="JACHIU010000001">
    <property type="protein sequence ID" value="MBB6473929.1"/>
    <property type="molecule type" value="Genomic_DNA"/>
</dbReference>
<keyword evidence="1" id="KW-1133">Transmembrane helix</keyword>
<feature type="transmembrane region" description="Helical" evidence="1">
    <location>
        <begin position="101"/>
        <end position="120"/>
    </location>
</feature>
<feature type="transmembrane region" description="Helical" evidence="1">
    <location>
        <begin position="198"/>
        <end position="216"/>
    </location>
</feature>
<sequence>MIAALLAVCAAMGNAAASVMQRMAARRVPRQQAMSPRLIVTLVRTPVWLGGIGALILGFVFQAAALSQGGLALVQPVLISELPFTMVLMSRVFQVSLGPRSWLAIVLLTGGLALLLFAAAPQPGGGGPDAEGWMTATAGTLATVWALVFVARITEGAGRAVAFGLAAGIGFAFTATFIKQATLVLEEDMSALPVTWQLYAMVVAGLCSLFLLQNALQSGTLVAAQPALTLSDPVASIVYGTAMFDEQIRTGLWIVPELTGIGLIVGGSFLLAQSPLFHAQMAAA</sequence>
<keyword evidence="2" id="KW-0732">Signal</keyword>
<dbReference type="PANTHER" id="PTHR40761:SF1">
    <property type="entry name" value="CONSERVED INTEGRAL MEMBRANE ALANINE VALINE AND LEUCINE RICH PROTEIN-RELATED"/>
    <property type="match status" value="1"/>
</dbReference>
<reference evidence="3 4" key="1">
    <citation type="submission" date="2020-08" db="EMBL/GenBank/DDBJ databases">
        <title>Sequencing the genomes of 1000 actinobacteria strains.</title>
        <authorList>
            <person name="Klenk H.-P."/>
        </authorList>
    </citation>
    <scope>NUCLEOTIDE SEQUENCE [LARGE SCALE GENOMIC DNA]</scope>
    <source>
        <strain evidence="3 4">DSM 44936</strain>
    </source>
</reference>
<feature type="signal peptide" evidence="2">
    <location>
        <begin position="1"/>
        <end position="17"/>
    </location>
</feature>
<dbReference type="Proteomes" id="UP000555564">
    <property type="component" value="Unassembled WGS sequence"/>
</dbReference>
<evidence type="ECO:0000313" key="3">
    <source>
        <dbReference type="EMBL" id="MBB6473929.1"/>
    </source>
</evidence>
<organism evidence="3 4">
    <name type="scientific">Sphaerisporangium rubeum</name>
    <dbReference type="NCBI Taxonomy" id="321317"/>
    <lineage>
        <taxon>Bacteria</taxon>
        <taxon>Bacillati</taxon>
        <taxon>Actinomycetota</taxon>
        <taxon>Actinomycetes</taxon>
        <taxon>Streptosporangiales</taxon>
        <taxon>Streptosporangiaceae</taxon>
        <taxon>Sphaerisporangium</taxon>
    </lineage>
</organism>
<keyword evidence="4" id="KW-1185">Reference proteome</keyword>
<proteinExistence type="predicted"/>
<keyword evidence="1" id="KW-0472">Membrane</keyword>
<dbReference type="NCBIfam" id="NF038012">
    <property type="entry name" value="DMT_1"/>
    <property type="match status" value="1"/>
</dbReference>
<evidence type="ECO:0000256" key="2">
    <source>
        <dbReference type="SAM" id="SignalP"/>
    </source>
</evidence>